<sequence>MLFTKGRQGNLVDLGLETWETECVEEEVRSVIKVLMMQGSCKHLALKRFTVGIQHHDGRDHHRSSTDNWSGQRLSGKSELERVLGGGEVLFGGHKRGRRRQETVITVAFTHRSGDRTKAGSVPLIIFMRCAWQGAQDLQPETETASQPDRGERTERTENHILRGLESINL</sequence>
<gene>
    <name evidence="2" type="ORF">RRG08_037640</name>
</gene>
<name>A0AAE1CYB8_9GAST</name>
<evidence type="ECO:0000313" key="2">
    <source>
        <dbReference type="EMBL" id="KAK3745025.1"/>
    </source>
</evidence>
<proteinExistence type="predicted"/>
<evidence type="ECO:0000256" key="1">
    <source>
        <dbReference type="SAM" id="MobiDB-lite"/>
    </source>
</evidence>
<dbReference type="AlphaFoldDB" id="A0AAE1CYB8"/>
<protein>
    <submittedName>
        <fullName evidence="2">Uncharacterized protein</fullName>
    </submittedName>
</protein>
<dbReference type="EMBL" id="JAWDGP010006239">
    <property type="protein sequence ID" value="KAK3745025.1"/>
    <property type="molecule type" value="Genomic_DNA"/>
</dbReference>
<reference evidence="2" key="1">
    <citation type="journal article" date="2023" name="G3 (Bethesda)">
        <title>A reference genome for the long-term kleptoplast-retaining sea slug Elysia crispata morphotype clarki.</title>
        <authorList>
            <person name="Eastman K.E."/>
            <person name="Pendleton A.L."/>
            <person name="Shaikh M.A."/>
            <person name="Suttiyut T."/>
            <person name="Ogas R."/>
            <person name="Tomko P."/>
            <person name="Gavelis G."/>
            <person name="Widhalm J.R."/>
            <person name="Wisecaver J.H."/>
        </authorList>
    </citation>
    <scope>NUCLEOTIDE SEQUENCE</scope>
    <source>
        <strain evidence="2">ECLA1</strain>
    </source>
</reference>
<accession>A0AAE1CYB8</accession>
<dbReference type="Proteomes" id="UP001283361">
    <property type="component" value="Unassembled WGS sequence"/>
</dbReference>
<keyword evidence="3" id="KW-1185">Reference proteome</keyword>
<evidence type="ECO:0000313" key="3">
    <source>
        <dbReference type="Proteomes" id="UP001283361"/>
    </source>
</evidence>
<organism evidence="2 3">
    <name type="scientific">Elysia crispata</name>
    <name type="common">lettuce slug</name>
    <dbReference type="NCBI Taxonomy" id="231223"/>
    <lineage>
        <taxon>Eukaryota</taxon>
        <taxon>Metazoa</taxon>
        <taxon>Spiralia</taxon>
        <taxon>Lophotrochozoa</taxon>
        <taxon>Mollusca</taxon>
        <taxon>Gastropoda</taxon>
        <taxon>Heterobranchia</taxon>
        <taxon>Euthyneura</taxon>
        <taxon>Panpulmonata</taxon>
        <taxon>Sacoglossa</taxon>
        <taxon>Placobranchoidea</taxon>
        <taxon>Plakobranchidae</taxon>
        <taxon>Elysia</taxon>
    </lineage>
</organism>
<comment type="caution">
    <text evidence="2">The sequence shown here is derived from an EMBL/GenBank/DDBJ whole genome shotgun (WGS) entry which is preliminary data.</text>
</comment>
<feature type="region of interest" description="Disordered" evidence="1">
    <location>
        <begin position="137"/>
        <end position="157"/>
    </location>
</feature>